<keyword evidence="1" id="KW-0812">Transmembrane</keyword>
<keyword evidence="3" id="KW-1185">Reference proteome</keyword>
<comment type="caution">
    <text evidence="2">The sequence shown here is derived from an EMBL/GenBank/DDBJ whole genome shotgun (WGS) entry which is preliminary data.</text>
</comment>
<dbReference type="RefSeq" id="WP_378120888.1">
    <property type="nucleotide sequence ID" value="NZ_JBHRTF010000006.1"/>
</dbReference>
<dbReference type="Pfam" id="PF13689">
    <property type="entry name" value="DUF4154"/>
    <property type="match status" value="1"/>
</dbReference>
<keyword evidence="1" id="KW-0472">Membrane</keyword>
<dbReference type="Proteomes" id="UP001595555">
    <property type="component" value="Unassembled WGS sequence"/>
</dbReference>
<protein>
    <submittedName>
        <fullName evidence="2">YfiR family protein</fullName>
    </submittedName>
</protein>
<dbReference type="InterPro" id="IPR025293">
    <property type="entry name" value="YfiR/HmsC-like"/>
</dbReference>
<evidence type="ECO:0000256" key="1">
    <source>
        <dbReference type="SAM" id="Phobius"/>
    </source>
</evidence>
<evidence type="ECO:0000313" key="2">
    <source>
        <dbReference type="EMBL" id="MFC3117022.1"/>
    </source>
</evidence>
<feature type="transmembrane region" description="Helical" evidence="1">
    <location>
        <begin position="25"/>
        <end position="45"/>
    </location>
</feature>
<gene>
    <name evidence="2" type="ORF">ACFODX_15745</name>
</gene>
<dbReference type="EMBL" id="JBHRTF010000006">
    <property type="protein sequence ID" value="MFC3117022.1"/>
    <property type="molecule type" value="Genomic_DNA"/>
</dbReference>
<proteinExistence type="predicted"/>
<keyword evidence="1" id="KW-1133">Transmembrane helix</keyword>
<evidence type="ECO:0000313" key="3">
    <source>
        <dbReference type="Proteomes" id="UP001595555"/>
    </source>
</evidence>
<reference evidence="3" key="1">
    <citation type="journal article" date="2019" name="Int. J. Syst. Evol. Microbiol.">
        <title>The Global Catalogue of Microorganisms (GCM) 10K type strain sequencing project: providing services to taxonomists for standard genome sequencing and annotation.</title>
        <authorList>
            <consortium name="The Broad Institute Genomics Platform"/>
            <consortium name="The Broad Institute Genome Sequencing Center for Infectious Disease"/>
            <person name="Wu L."/>
            <person name="Ma J."/>
        </authorList>
    </citation>
    <scope>NUCLEOTIDE SEQUENCE [LARGE SCALE GENOMIC DNA]</scope>
    <source>
        <strain evidence="3">KCTC 52237</strain>
    </source>
</reference>
<organism evidence="2 3">
    <name type="scientific">Cellvibrio fontiphilus</name>
    <dbReference type="NCBI Taxonomy" id="1815559"/>
    <lineage>
        <taxon>Bacteria</taxon>
        <taxon>Pseudomonadati</taxon>
        <taxon>Pseudomonadota</taxon>
        <taxon>Gammaproteobacteria</taxon>
        <taxon>Cellvibrionales</taxon>
        <taxon>Cellvibrionaceae</taxon>
        <taxon>Cellvibrio</taxon>
    </lineage>
</organism>
<sequence length="198" mass="21903">MRCTRESHKVKSVLGSWVKVAGRHLFYSGVVVLLSTPFFVASAYASEASLRVAFVYNFLKFIEWPQAKNQPISLCALGAGEATRQALAQVEKKSRQQRPVHIIYLDNNADVGNSLDSCQLVYRPVSGEHLLLPQLLPSGVLLVADEPSASDSQVGIALIRTTDNRIEFLINKQAVMRSGVKISSQLLKLAKKPKTERR</sequence>
<accession>A0ABV7FLB2</accession>
<name>A0ABV7FLB2_9GAMM</name>